<feature type="region of interest" description="Disordered" evidence="6">
    <location>
        <begin position="1210"/>
        <end position="1245"/>
    </location>
</feature>
<accession>A0AA38MG79</accession>
<evidence type="ECO:0000313" key="8">
    <source>
        <dbReference type="EMBL" id="KAJ3655058.1"/>
    </source>
</evidence>
<keyword evidence="4 5" id="KW-0175">Coiled coil</keyword>
<keyword evidence="9" id="KW-1185">Reference proteome</keyword>
<evidence type="ECO:0000259" key="7">
    <source>
        <dbReference type="PROSITE" id="PS50913"/>
    </source>
</evidence>
<protein>
    <recommendedName>
        <fullName evidence="7">GRIP domain-containing protein</fullName>
    </recommendedName>
</protein>
<dbReference type="EMBL" id="JALNTZ010000004">
    <property type="protein sequence ID" value="KAJ3655058.1"/>
    <property type="molecule type" value="Genomic_DNA"/>
</dbReference>
<comment type="caution">
    <text evidence="8">The sequence shown here is derived from an EMBL/GenBank/DDBJ whole genome shotgun (WGS) entry which is preliminary data.</text>
</comment>
<feature type="region of interest" description="Disordered" evidence="6">
    <location>
        <begin position="549"/>
        <end position="572"/>
    </location>
</feature>
<keyword evidence="2" id="KW-0963">Cytoplasm</keyword>
<feature type="domain" description="GRIP" evidence="7">
    <location>
        <begin position="1311"/>
        <end position="1361"/>
    </location>
</feature>
<feature type="coiled-coil region" evidence="5">
    <location>
        <begin position="903"/>
        <end position="1159"/>
    </location>
</feature>
<sequence length="1385" mass="160803">MEVNSTSESGKKVALESLSREDLIKRCERLLILAQKAKQAKDTLQEENNELKNKLKGEQDRNVTDEIIEKLTQQKLTYVNTIEDLKKQNSILNNKLQICLGDLHVCEEKTNTLDSENVAFKRQVKRLTDENEQLLSHLELLEKQMEECKKLGLEQQNQLLILEKSNKTLEDTNQKLLNESSVNSHSAELQKMLNISLQEVKKLQTENNTLKEKVDGLKMNLSEKDKNILTVSEDLQIKIKLVEDLQLQIKEMQNNQFENENESLKTQIRQLMESNESLAQENTDTQNRQSVMENSLKELEVTNKTLKEKLKSYHGKIVKFAGNIKAIKENKNEILALFKTYTNQVEEWKQELDVASQKLWQHINNITNENKILKECNLKFLEQLEAHKTDDEKSKELCELEYFKNENKKLAEEVANLQGLQNEYKLQIDALISEKDDIDQNMAKLVQKHQEELKVFDDQSKKDMTEIQNQIEENEKICIEYRKVISKLEEDNGLHIRELDELKQKNYDLQEALEHAKETEKQIADRTSEEILKLVQENAELLEADRKLQEKSNNMKEADSQTDEAVSSKSELEEAITSLKRENSELLTEMNEMNQALKERGETISKFQAHCDEVMKKLQIYETQANRNVDNISQKEETIKKLEQEIERLKCKENTTTIEADDDKIVKKNVEISELKNEIENLKERLNANLDSSYAESETMSTSTISRSEEVNRLKDLEGSWEERYGKLRSLAVKLKGKVRDLSNELLKEQNEKNDVQQKCANNMKTISTLQAQCDTLQDELEANKKQNKEYLANLDATAAEISKDKQKLVEYEEITTKLRQEIDELNQEKANTETWKKQISGKVQTFRKELEANKVLKKEFEAKIAKLTTELEAKEQALKAESDGHLQTKSSLEHSINERMKNSVLNLEMQDYERSVKELSQKLDKKQEEINKLKSQLDSQKSTSNAIREQNKLLEERTEEMKNDVSATHAEMVNLKKQVVELEEVVLQKENKIQDVTQLIEAVRSENEELSTELSKVIAEHQKHQSSLKNEKEHLRSQVLGLQQTLREVQDTLKLREEELKIVQNDYDTYKVRAQSVLRQNQNRNVGLEEKLAEELSALQVKCETLTSELKECRDTIDTLRKENVTFLQEKTELSNKFEEITSEMEDLKLVYEQLSSKHQQTIIEHGETVRSLKVHAETLAQCYRQQLSEQEVRHNREIIELQSKIEKAPSPTDLPFPPLPTMHREEGEGSESTENTNKNSMHPVPLERLLGTDADQEVAFIKKQLSEEELKVIHLTALLADTEQDLAKHVQMNKLLKEEIRRQQRSVEREKHAENLEYLKNVVFKFVTLHSGDERSRLVPVLNTILKLSPEETQKLTMVARGDPGIRGWTNYLPLWPSPSKPT</sequence>
<dbReference type="PROSITE" id="PS50913">
    <property type="entry name" value="GRIP"/>
    <property type="match status" value="1"/>
</dbReference>
<gene>
    <name evidence="8" type="ORF">Zmor_014201</name>
</gene>
<keyword evidence="3" id="KW-0597">Phosphoprotein</keyword>
<dbReference type="Pfam" id="PF01465">
    <property type="entry name" value="GRIP"/>
    <property type="match status" value="1"/>
</dbReference>
<comment type="subcellular location">
    <subcellularLocation>
        <location evidence="1">Cytoplasm</location>
    </subcellularLocation>
</comment>
<dbReference type="InterPro" id="IPR000237">
    <property type="entry name" value="GRIP_dom"/>
</dbReference>
<evidence type="ECO:0000256" key="5">
    <source>
        <dbReference type="SAM" id="Coils"/>
    </source>
</evidence>
<dbReference type="PANTHER" id="PTHR18902:SF25">
    <property type="entry name" value="GRIP AND COILED-COIL DOMAIN-CONTAINING PROTEIN 2"/>
    <property type="match status" value="1"/>
</dbReference>
<dbReference type="SMART" id="SM00755">
    <property type="entry name" value="Grip"/>
    <property type="match status" value="1"/>
</dbReference>
<evidence type="ECO:0000256" key="6">
    <source>
        <dbReference type="SAM" id="MobiDB-lite"/>
    </source>
</evidence>
<dbReference type="GO" id="GO:0005794">
    <property type="term" value="C:Golgi apparatus"/>
    <property type="evidence" value="ECO:0007669"/>
    <property type="project" value="TreeGrafter"/>
</dbReference>
<feature type="compositionally biased region" description="Basic and acidic residues" evidence="6">
    <location>
        <begin position="549"/>
        <end position="559"/>
    </location>
</feature>
<feature type="coiled-coil region" evidence="5">
    <location>
        <begin position="20"/>
        <end position="88"/>
    </location>
</feature>
<evidence type="ECO:0000256" key="1">
    <source>
        <dbReference type="ARBA" id="ARBA00004496"/>
    </source>
</evidence>
<proteinExistence type="predicted"/>
<evidence type="ECO:0000313" key="9">
    <source>
        <dbReference type="Proteomes" id="UP001168821"/>
    </source>
</evidence>
<dbReference type="PANTHER" id="PTHR18902">
    <property type="entry name" value="NUCLEAR MITOTIC APPARATUS PROTEIN 1-RELATED"/>
    <property type="match status" value="1"/>
</dbReference>
<organism evidence="8 9">
    <name type="scientific">Zophobas morio</name>
    <dbReference type="NCBI Taxonomy" id="2755281"/>
    <lineage>
        <taxon>Eukaryota</taxon>
        <taxon>Metazoa</taxon>
        <taxon>Ecdysozoa</taxon>
        <taxon>Arthropoda</taxon>
        <taxon>Hexapoda</taxon>
        <taxon>Insecta</taxon>
        <taxon>Pterygota</taxon>
        <taxon>Neoptera</taxon>
        <taxon>Endopterygota</taxon>
        <taxon>Coleoptera</taxon>
        <taxon>Polyphaga</taxon>
        <taxon>Cucujiformia</taxon>
        <taxon>Tenebrionidae</taxon>
        <taxon>Zophobas</taxon>
    </lineage>
</organism>
<evidence type="ECO:0000256" key="4">
    <source>
        <dbReference type="ARBA" id="ARBA00023054"/>
    </source>
</evidence>
<reference evidence="8" key="1">
    <citation type="journal article" date="2023" name="G3 (Bethesda)">
        <title>Whole genome assemblies of Zophobas morio and Tenebrio molitor.</title>
        <authorList>
            <person name="Kaur S."/>
            <person name="Stinson S.A."/>
            <person name="diCenzo G.C."/>
        </authorList>
    </citation>
    <scope>NUCLEOTIDE SEQUENCE</scope>
    <source>
        <strain evidence="8">QUZm001</strain>
    </source>
</reference>
<dbReference type="Proteomes" id="UP001168821">
    <property type="component" value="Unassembled WGS sequence"/>
</dbReference>
<feature type="coiled-coil region" evidence="5">
    <location>
        <begin position="1281"/>
        <end position="1319"/>
    </location>
</feature>
<dbReference type="Gene3D" id="1.10.220.60">
    <property type="entry name" value="GRIP domain"/>
    <property type="match status" value="1"/>
</dbReference>
<dbReference type="Gene3D" id="1.10.287.1490">
    <property type="match status" value="2"/>
</dbReference>
<evidence type="ECO:0000256" key="2">
    <source>
        <dbReference type="ARBA" id="ARBA00022490"/>
    </source>
</evidence>
<evidence type="ECO:0000256" key="3">
    <source>
        <dbReference type="ARBA" id="ARBA00022553"/>
    </source>
</evidence>
<name>A0AA38MG79_9CUCU</name>
<dbReference type="InterPro" id="IPR051841">
    <property type="entry name" value="MT-Golgi_org_protein"/>
</dbReference>
<feature type="coiled-coil region" evidence="5">
    <location>
        <begin position="117"/>
        <end position="358"/>
    </location>
</feature>
<feature type="coiled-coil region" evidence="5">
    <location>
        <begin position="732"/>
        <end position="878"/>
    </location>
</feature>
<feature type="coiled-coil region" evidence="5">
    <location>
        <begin position="625"/>
        <end position="696"/>
    </location>
</feature>